<evidence type="ECO:0000259" key="6">
    <source>
        <dbReference type="Pfam" id="PF04376"/>
    </source>
</evidence>
<keyword evidence="9" id="KW-1185">Reference proteome</keyword>
<evidence type="ECO:0000259" key="7">
    <source>
        <dbReference type="Pfam" id="PF04377"/>
    </source>
</evidence>
<dbReference type="OrthoDB" id="74183at2759"/>
<keyword evidence="4 5" id="KW-0012">Acyltransferase</keyword>
<evidence type="ECO:0000256" key="1">
    <source>
        <dbReference type="ARBA" id="ARBA00009991"/>
    </source>
</evidence>
<dbReference type="PANTHER" id="PTHR21367:SF1">
    <property type="entry name" value="ARGINYL-TRNA--PROTEIN TRANSFERASE 1"/>
    <property type="match status" value="1"/>
</dbReference>
<organism evidence="8 9">
    <name type="scientific">Cristinia sonorae</name>
    <dbReference type="NCBI Taxonomy" id="1940300"/>
    <lineage>
        <taxon>Eukaryota</taxon>
        <taxon>Fungi</taxon>
        <taxon>Dikarya</taxon>
        <taxon>Basidiomycota</taxon>
        <taxon>Agaricomycotina</taxon>
        <taxon>Agaricomycetes</taxon>
        <taxon>Agaricomycetidae</taxon>
        <taxon>Agaricales</taxon>
        <taxon>Pleurotineae</taxon>
        <taxon>Stephanosporaceae</taxon>
        <taxon>Cristinia</taxon>
    </lineage>
</organism>
<protein>
    <recommendedName>
        <fullName evidence="5">Arginyl-tRNA--protein transferase 1</fullName>
        <shortName evidence="5">Arginyltransferase 1</shortName>
        <shortName evidence="5">R-transferase 1</shortName>
        <ecNumber evidence="5">2.3.2.8</ecNumber>
    </recommendedName>
    <alternativeName>
        <fullName evidence="5">Arginine-tRNA--protein transferase 1</fullName>
    </alternativeName>
</protein>
<dbReference type="AlphaFoldDB" id="A0A8K0UW33"/>
<dbReference type="Proteomes" id="UP000813824">
    <property type="component" value="Unassembled WGS sequence"/>
</dbReference>
<dbReference type="GO" id="GO:0004057">
    <property type="term" value="F:arginyl-tRNA--protein transferase activity"/>
    <property type="evidence" value="ECO:0007669"/>
    <property type="project" value="UniProtKB-EC"/>
</dbReference>
<proteinExistence type="inferred from homology"/>
<dbReference type="PANTHER" id="PTHR21367">
    <property type="entry name" value="ARGININE-TRNA-PROTEIN TRANSFERASE 1"/>
    <property type="match status" value="1"/>
</dbReference>
<gene>
    <name evidence="8" type="ORF">BXZ70DRAFT_918280</name>
</gene>
<keyword evidence="3 5" id="KW-0833">Ubl conjugation pathway</keyword>
<dbReference type="InterPro" id="IPR030700">
    <property type="entry name" value="N-end_Aminoacyl_Trfase"/>
</dbReference>
<comment type="function">
    <text evidence="5">Involved in the post-translational conjugation of arginine to the N-terminal aspartate or glutamate of a protein. This arginylation is required for degradation of the protein via the ubiquitin pathway.</text>
</comment>
<dbReference type="EC" id="2.3.2.8" evidence="5"/>
<dbReference type="GO" id="GO:0005737">
    <property type="term" value="C:cytoplasm"/>
    <property type="evidence" value="ECO:0007669"/>
    <property type="project" value="TreeGrafter"/>
</dbReference>
<feature type="domain" description="N-end rule aminoacyl transferase C-terminal" evidence="7">
    <location>
        <begin position="183"/>
        <end position="327"/>
    </location>
</feature>
<reference evidence="8" key="1">
    <citation type="journal article" date="2021" name="New Phytol.">
        <title>Evolutionary innovations through gain and loss of genes in the ectomycorrhizal Boletales.</title>
        <authorList>
            <person name="Wu G."/>
            <person name="Miyauchi S."/>
            <person name="Morin E."/>
            <person name="Kuo A."/>
            <person name="Drula E."/>
            <person name="Varga T."/>
            <person name="Kohler A."/>
            <person name="Feng B."/>
            <person name="Cao Y."/>
            <person name="Lipzen A."/>
            <person name="Daum C."/>
            <person name="Hundley H."/>
            <person name="Pangilinan J."/>
            <person name="Johnson J."/>
            <person name="Barry K."/>
            <person name="LaButti K."/>
            <person name="Ng V."/>
            <person name="Ahrendt S."/>
            <person name="Min B."/>
            <person name="Choi I.G."/>
            <person name="Park H."/>
            <person name="Plett J.M."/>
            <person name="Magnuson J."/>
            <person name="Spatafora J.W."/>
            <person name="Nagy L.G."/>
            <person name="Henrissat B."/>
            <person name="Grigoriev I.V."/>
            <person name="Yang Z.L."/>
            <person name="Xu J."/>
            <person name="Martin F.M."/>
        </authorList>
    </citation>
    <scope>NUCLEOTIDE SEQUENCE</scope>
    <source>
        <strain evidence="8">KKN 215</strain>
    </source>
</reference>
<dbReference type="Pfam" id="PF04376">
    <property type="entry name" value="ATE_N"/>
    <property type="match status" value="1"/>
</dbReference>
<comment type="caution">
    <text evidence="8">The sequence shown here is derived from an EMBL/GenBank/DDBJ whole genome shotgun (WGS) entry which is preliminary data.</text>
</comment>
<evidence type="ECO:0000256" key="5">
    <source>
        <dbReference type="PIRNR" id="PIRNR037207"/>
    </source>
</evidence>
<dbReference type="InterPro" id="IPR017137">
    <property type="entry name" value="Arg-tRNA-P_Trfase_1_euk"/>
</dbReference>
<dbReference type="InterPro" id="IPR007471">
    <property type="entry name" value="N-end_Aminoacyl_Trfase_N"/>
</dbReference>
<dbReference type="InterPro" id="IPR007472">
    <property type="entry name" value="N-end_Aminoacyl_Trfase_C"/>
</dbReference>
<evidence type="ECO:0000313" key="9">
    <source>
        <dbReference type="Proteomes" id="UP000813824"/>
    </source>
</evidence>
<name>A0A8K0UW33_9AGAR</name>
<comment type="catalytic activity">
    <reaction evidence="5">
        <text>an N-terminal L-alpha-aminoacyl-[protein] + L-arginyl-tRNA(Arg) = an N-terminal L-arginyl-L-aminoacyl-[protein] + tRNA(Arg) + H(+)</text>
        <dbReference type="Rhea" id="RHEA:10208"/>
        <dbReference type="Rhea" id="RHEA-COMP:9658"/>
        <dbReference type="Rhea" id="RHEA-COMP:9673"/>
        <dbReference type="Rhea" id="RHEA-COMP:10636"/>
        <dbReference type="Rhea" id="RHEA-COMP:10638"/>
        <dbReference type="ChEBI" id="CHEBI:15378"/>
        <dbReference type="ChEBI" id="CHEBI:78442"/>
        <dbReference type="ChEBI" id="CHEBI:78513"/>
        <dbReference type="ChEBI" id="CHEBI:78597"/>
        <dbReference type="ChEBI" id="CHEBI:83562"/>
        <dbReference type="EC" id="2.3.2.8"/>
    </reaction>
</comment>
<comment type="similarity">
    <text evidence="1 5">Belongs to the R-transferase family.</text>
</comment>
<evidence type="ECO:0000256" key="2">
    <source>
        <dbReference type="ARBA" id="ARBA00022679"/>
    </source>
</evidence>
<sequence>MNMTSREPSRIFSILSPLNPNGGTCGYCSPPGERSAAKTNLHDAECIAEQLSCQAYQAMIDRGWRRSGTYLYKPDMKRTCCPQYTIRLDSRGFKASKSQRKMVNRFNRFIIQGDGKNGDAMADGMDAKSRPTGHPKGGQASQKVAAFELESAIHAAEEDFLKPDSTAVHKFEVTLEPSSFTEEKFALYQSYQREIHREEKEKNPSSFKRFLVESPLVSEDIAYTHPPPAHLPRQYGSYHQLYRLDGKLVAVGVIDILPTCVSSVYFMYEKEWEKLSLGKMSALREISLANEIRTAGALEMGFLYMGYYIHTCQKMRYKGDYSPSYLADPEDYTWHPLEKCIPLLEKNRFATFSHPEHSIAGDFLGPSHDPEVPTSELDEVKVFIGRGRYCTAKQYIEGENKPTIRAIMTLVDALGLPLAQSQNLLLYFKYVIT</sequence>
<dbReference type="EMBL" id="JAEVFJ010000003">
    <property type="protein sequence ID" value="KAH8106110.1"/>
    <property type="molecule type" value="Genomic_DNA"/>
</dbReference>
<evidence type="ECO:0000256" key="3">
    <source>
        <dbReference type="ARBA" id="ARBA00022786"/>
    </source>
</evidence>
<evidence type="ECO:0000313" key="8">
    <source>
        <dbReference type="EMBL" id="KAH8106110.1"/>
    </source>
</evidence>
<keyword evidence="2 5" id="KW-0808">Transferase</keyword>
<evidence type="ECO:0000256" key="4">
    <source>
        <dbReference type="ARBA" id="ARBA00023315"/>
    </source>
</evidence>
<dbReference type="PIRSF" id="PIRSF037207">
    <property type="entry name" value="ATE1_euk"/>
    <property type="match status" value="1"/>
</dbReference>
<accession>A0A8K0UW33</accession>
<feature type="domain" description="N-end aminoacyl transferase N-terminal" evidence="6">
    <location>
        <begin position="24"/>
        <end position="101"/>
    </location>
</feature>
<dbReference type="Pfam" id="PF04377">
    <property type="entry name" value="ATE_C"/>
    <property type="match status" value="1"/>
</dbReference>